<evidence type="ECO:0000256" key="1">
    <source>
        <dbReference type="SAM" id="MobiDB-lite"/>
    </source>
</evidence>
<evidence type="ECO:0000313" key="2">
    <source>
        <dbReference type="EMBL" id="GEC19340.1"/>
    </source>
</evidence>
<feature type="compositionally biased region" description="Low complexity" evidence="1">
    <location>
        <begin position="90"/>
        <end position="119"/>
    </location>
</feature>
<feature type="region of interest" description="Disordered" evidence="1">
    <location>
        <begin position="84"/>
        <end position="119"/>
    </location>
</feature>
<reference evidence="2 3" key="1">
    <citation type="submission" date="2019-06" db="EMBL/GenBank/DDBJ databases">
        <title>Whole genome shotgun sequence of Pseudonocardia hydrocarbonoxydans NBRC 14498.</title>
        <authorList>
            <person name="Hosoyama A."/>
            <person name="Uohara A."/>
            <person name="Ohji S."/>
            <person name="Ichikawa N."/>
        </authorList>
    </citation>
    <scope>NUCLEOTIDE SEQUENCE [LARGE SCALE GENOMIC DNA]</scope>
    <source>
        <strain evidence="2 3">NBRC 14498</strain>
    </source>
</reference>
<comment type="caution">
    <text evidence="2">The sequence shown here is derived from an EMBL/GenBank/DDBJ whole genome shotgun (WGS) entry which is preliminary data.</text>
</comment>
<accession>A0A4Y3WMQ4</accession>
<organism evidence="2 3">
    <name type="scientific">Pseudonocardia hydrocarbonoxydans</name>
    <dbReference type="NCBI Taxonomy" id="76726"/>
    <lineage>
        <taxon>Bacteria</taxon>
        <taxon>Bacillati</taxon>
        <taxon>Actinomycetota</taxon>
        <taxon>Actinomycetes</taxon>
        <taxon>Pseudonocardiales</taxon>
        <taxon>Pseudonocardiaceae</taxon>
        <taxon>Pseudonocardia</taxon>
    </lineage>
</organism>
<sequence>MSIPVLRGSRAHHDLRGARTASVSRGWSAAETMWIVQRITQPCTIRPRVSASVRSARRNPASRDHSPTYADGLYCVCSAPTRSTAATGVSPARSSSSCRASSARLSRAQDSSRSTSATR</sequence>
<feature type="region of interest" description="Disordered" evidence="1">
    <location>
        <begin position="47"/>
        <end position="70"/>
    </location>
</feature>
<dbReference type="AlphaFoldDB" id="A0A4Y3WMQ4"/>
<evidence type="ECO:0000313" key="3">
    <source>
        <dbReference type="Proteomes" id="UP000320338"/>
    </source>
</evidence>
<name>A0A4Y3WMQ4_9PSEU</name>
<protein>
    <submittedName>
        <fullName evidence="2">Uncharacterized protein</fullName>
    </submittedName>
</protein>
<gene>
    <name evidence="2" type="ORF">PHY01_16230</name>
</gene>
<keyword evidence="3" id="KW-1185">Reference proteome</keyword>
<proteinExistence type="predicted"/>
<dbReference type="Proteomes" id="UP000320338">
    <property type="component" value="Unassembled WGS sequence"/>
</dbReference>
<dbReference type="EMBL" id="BJNG01000014">
    <property type="protein sequence ID" value="GEC19340.1"/>
    <property type="molecule type" value="Genomic_DNA"/>
</dbReference>